<name>A0A0F9RGG8_9ZZZZ</name>
<reference evidence="1" key="1">
    <citation type="journal article" date="2015" name="Nature">
        <title>Complex archaea that bridge the gap between prokaryotes and eukaryotes.</title>
        <authorList>
            <person name="Spang A."/>
            <person name="Saw J.H."/>
            <person name="Jorgensen S.L."/>
            <person name="Zaremba-Niedzwiedzka K."/>
            <person name="Martijn J."/>
            <person name="Lind A.E."/>
            <person name="van Eijk R."/>
            <person name="Schleper C."/>
            <person name="Guy L."/>
            <person name="Ettema T.J."/>
        </authorList>
    </citation>
    <scope>NUCLEOTIDE SEQUENCE</scope>
</reference>
<evidence type="ECO:0000313" key="1">
    <source>
        <dbReference type="EMBL" id="KKN24176.1"/>
    </source>
</evidence>
<proteinExistence type="predicted"/>
<organism evidence="1">
    <name type="scientific">marine sediment metagenome</name>
    <dbReference type="NCBI Taxonomy" id="412755"/>
    <lineage>
        <taxon>unclassified sequences</taxon>
        <taxon>metagenomes</taxon>
        <taxon>ecological metagenomes</taxon>
    </lineage>
</organism>
<dbReference type="AlphaFoldDB" id="A0A0F9RGG8"/>
<dbReference type="EMBL" id="LAZR01002903">
    <property type="protein sequence ID" value="KKN24176.1"/>
    <property type="molecule type" value="Genomic_DNA"/>
</dbReference>
<protein>
    <submittedName>
        <fullName evidence="1">Uncharacterized protein</fullName>
    </submittedName>
</protein>
<sequence>MEVPFKVDPDTEGFLRMLRLEGGVGPLYQARIANLPVTDLKLFTTRWEALGQVEEHHRAMIATYKRDCPGKRFHVQALVELTAVQRWFPTPKNREG</sequence>
<comment type="caution">
    <text evidence="1">The sequence shown here is derived from an EMBL/GenBank/DDBJ whole genome shotgun (WGS) entry which is preliminary data.</text>
</comment>
<gene>
    <name evidence="1" type="ORF">LCGC14_0897420</name>
</gene>
<accession>A0A0F9RGG8</accession>